<evidence type="ECO:0000256" key="3">
    <source>
        <dbReference type="ARBA" id="ARBA00022664"/>
    </source>
</evidence>
<comment type="cofactor">
    <cofactor evidence="8">
        <name>Mg(2+)</name>
        <dbReference type="ChEBI" id="CHEBI:18420"/>
    </cofactor>
</comment>
<dbReference type="GO" id="GO:0005737">
    <property type="term" value="C:cytoplasm"/>
    <property type="evidence" value="ECO:0007669"/>
    <property type="project" value="UniProtKB-SubCell"/>
</dbReference>
<proteinExistence type="inferred from homology"/>
<dbReference type="Gene3D" id="3.30.160.20">
    <property type="match status" value="1"/>
</dbReference>
<dbReference type="GO" id="GO:0004525">
    <property type="term" value="F:ribonuclease III activity"/>
    <property type="evidence" value="ECO:0007669"/>
    <property type="project" value="UniProtKB-UniRule"/>
</dbReference>
<keyword evidence="3 8" id="KW-0507">mRNA processing</keyword>
<comment type="subunit">
    <text evidence="8">Homodimer.</text>
</comment>
<feature type="domain" description="RNase III" evidence="10">
    <location>
        <begin position="6"/>
        <end position="140"/>
    </location>
</feature>
<dbReference type="GO" id="GO:0006364">
    <property type="term" value="P:rRNA processing"/>
    <property type="evidence" value="ECO:0007669"/>
    <property type="project" value="UniProtKB-UniRule"/>
</dbReference>
<keyword evidence="8" id="KW-0963">Cytoplasm</keyword>
<dbReference type="NCBIfam" id="TIGR02191">
    <property type="entry name" value="RNaseIII"/>
    <property type="match status" value="1"/>
</dbReference>
<dbReference type="InterPro" id="IPR011907">
    <property type="entry name" value="RNase_III"/>
</dbReference>
<dbReference type="PROSITE" id="PS50142">
    <property type="entry name" value="RNASE_3_2"/>
    <property type="match status" value="1"/>
</dbReference>
<keyword evidence="8" id="KW-0479">Metal-binding</keyword>
<keyword evidence="7 8" id="KW-0694">RNA-binding</keyword>
<dbReference type="InterPro" id="IPR036389">
    <property type="entry name" value="RNase_III_sf"/>
</dbReference>
<evidence type="ECO:0000256" key="2">
    <source>
        <dbReference type="ARBA" id="ARBA00010183"/>
    </source>
</evidence>
<gene>
    <name evidence="8 11" type="primary">rnc</name>
    <name evidence="11" type="ordered locus">UPA3_0211</name>
</gene>
<feature type="active site" evidence="8">
    <location>
        <position position="129"/>
    </location>
</feature>
<feature type="binding site" evidence="8">
    <location>
        <position position="46"/>
    </location>
    <ligand>
        <name>Mg(2+)</name>
        <dbReference type="ChEBI" id="CHEBI:18420"/>
    </ligand>
</feature>
<comment type="similarity">
    <text evidence="2">Belongs to the ribonuclease III family.</text>
</comment>
<keyword evidence="8" id="KW-0698">rRNA processing</keyword>
<accession>A0A2C9DYF6</accession>
<dbReference type="PROSITE" id="PS50137">
    <property type="entry name" value="DS_RBD"/>
    <property type="match status" value="1"/>
</dbReference>
<comment type="catalytic activity">
    <reaction evidence="1 8">
        <text>Endonucleolytic cleavage to 5'-phosphomonoester.</text>
        <dbReference type="EC" id="3.1.26.3"/>
    </reaction>
</comment>
<dbReference type="SMART" id="SM00535">
    <property type="entry name" value="RIBOc"/>
    <property type="match status" value="1"/>
</dbReference>
<evidence type="ECO:0000256" key="7">
    <source>
        <dbReference type="ARBA" id="ARBA00022884"/>
    </source>
</evidence>
<keyword evidence="4 8" id="KW-0540">Nuclease</keyword>
<feature type="binding site" evidence="8">
    <location>
        <position position="129"/>
    </location>
    <ligand>
        <name>Mg(2+)</name>
        <dbReference type="ChEBI" id="CHEBI:18420"/>
    </ligand>
</feature>
<dbReference type="HAMAP" id="MF_00104">
    <property type="entry name" value="RNase_III"/>
    <property type="match status" value="1"/>
</dbReference>
<organism evidence="11 12">
    <name type="scientific">Ureaplasma parvum serovar 3 (strain ATCC 27815 / 27 / NCTC 11736)</name>
    <dbReference type="NCBI Taxonomy" id="505682"/>
    <lineage>
        <taxon>Bacteria</taxon>
        <taxon>Bacillati</taxon>
        <taxon>Mycoplasmatota</taxon>
        <taxon>Mycoplasmoidales</taxon>
        <taxon>Mycoplasmoidaceae</taxon>
        <taxon>Ureaplasma</taxon>
    </lineage>
</organism>
<dbReference type="SMART" id="SM00358">
    <property type="entry name" value="DSRM"/>
    <property type="match status" value="1"/>
</dbReference>
<dbReference type="GO" id="GO:0019843">
    <property type="term" value="F:rRNA binding"/>
    <property type="evidence" value="ECO:0007669"/>
    <property type="project" value="UniProtKB-KW"/>
</dbReference>
<feature type="binding site" evidence="8">
    <location>
        <position position="126"/>
    </location>
    <ligand>
        <name>Mg(2+)</name>
        <dbReference type="ChEBI" id="CHEBI:18420"/>
    </ligand>
</feature>
<evidence type="ECO:0000259" key="9">
    <source>
        <dbReference type="PROSITE" id="PS50137"/>
    </source>
</evidence>
<evidence type="ECO:0000256" key="1">
    <source>
        <dbReference type="ARBA" id="ARBA00000109"/>
    </source>
</evidence>
<comment type="function">
    <text evidence="8">Digests double-stranded RNA. Involved in the processing of primary rRNA transcript to yield the immediate precursors to the large and small rRNAs (23S and 16S). Processes some mRNAs, and tRNAs when they are encoded in the rRNA operon. Processes pre-crRNA and tracrRNA of type II CRISPR loci if present in the organism.</text>
</comment>
<dbReference type="Gene3D" id="1.10.1520.10">
    <property type="entry name" value="Ribonuclease III domain"/>
    <property type="match status" value="1"/>
</dbReference>
<keyword evidence="5 8" id="KW-0255">Endonuclease</keyword>
<dbReference type="CDD" id="cd00593">
    <property type="entry name" value="RIBOc"/>
    <property type="match status" value="1"/>
</dbReference>
<evidence type="ECO:0000313" key="11">
    <source>
        <dbReference type="EMBL" id="ACA32937.1"/>
    </source>
</evidence>
<dbReference type="InterPro" id="IPR000999">
    <property type="entry name" value="RNase_III_dom"/>
</dbReference>
<dbReference type="SUPFAM" id="SSF54768">
    <property type="entry name" value="dsRNA-binding domain-like"/>
    <property type="match status" value="1"/>
</dbReference>
<dbReference type="PANTHER" id="PTHR11207:SF0">
    <property type="entry name" value="RIBONUCLEASE 3"/>
    <property type="match status" value="1"/>
</dbReference>
<dbReference type="SMR" id="A0A2C9DYF6"/>
<dbReference type="GO" id="GO:0046872">
    <property type="term" value="F:metal ion binding"/>
    <property type="evidence" value="ECO:0007669"/>
    <property type="project" value="UniProtKB-KW"/>
</dbReference>
<dbReference type="GO" id="GO:0006397">
    <property type="term" value="P:mRNA processing"/>
    <property type="evidence" value="ECO:0007669"/>
    <property type="project" value="UniProtKB-UniRule"/>
</dbReference>
<evidence type="ECO:0000256" key="8">
    <source>
        <dbReference type="HAMAP-Rule" id="MF_00104"/>
    </source>
</evidence>
<name>A0A2C9DYF6_UREP2</name>
<dbReference type="GeneID" id="93848677"/>
<evidence type="ECO:0000313" key="12">
    <source>
        <dbReference type="Proteomes" id="UP000002162"/>
    </source>
</evidence>
<dbReference type="Pfam" id="PF00035">
    <property type="entry name" value="dsrm"/>
    <property type="match status" value="1"/>
</dbReference>
<feature type="active site" evidence="8">
    <location>
        <position position="50"/>
    </location>
</feature>
<dbReference type="GO" id="GO:0010468">
    <property type="term" value="P:regulation of gene expression"/>
    <property type="evidence" value="ECO:0007669"/>
    <property type="project" value="TreeGrafter"/>
</dbReference>
<dbReference type="AlphaFoldDB" id="A0A2C9DYF6"/>
<sequence>MDNKKFLDFLKQNRIEPKNLSIYLEALTHKSYANEHKLTKNYQRLEFLGDACVEWVISNFIFNYKIKDNEKMRSLDEGEMTRARSNMVRSEILSYAAKDLGLTDFLMIGVGLEQDQSARMEKIYEDIFEAFIGAVAQDQGIKKVSLILEKTLIKYFREGQINYQKDYKTIFQEQAQRINKKPIMYKLVRNEGDKKEVHLVWNDLIYGIGIASTRKEAEILAAKNAILKLDDYTKKA</sequence>
<dbReference type="Pfam" id="PF14622">
    <property type="entry name" value="Ribonucleas_3_3"/>
    <property type="match status" value="1"/>
</dbReference>
<keyword evidence="8" id="KW-0819">tRNA processing</keyword>
<dbReference type="RefSeq" id="WP_004025836.1">
    <property type="nucleotide sequence ID" value="NC_010503.1"/>
</dbReference>
<dbReference type="KEGG" id="upa:UPA3_0211"/>
<keyword evidence="8" id="KW-0460">Magnesium</keyword>
<dbReference type="EMBL" id="CP000942">
    <property type="protein sequence ID" value="ACA32937.1"/>
    <property type="molecule type" value="Genomic_DNA"/>
</dbReference>
<evidence type="ECO:0000256" key="6">
    <source>
        <dbReference type="ARBA" id="ARBA00022801"/>
    </source>
</evidence>
<dbReference type="SUPFAM" id="SSF69065">
    <property type="entry name" value="RNase III domain-like"/>
    <property type="match status" value="1"/>
</dbReference>
<feature type="domain" description="DRBM" evidence="9">
    <location>
        <begin position="166"/>
        <end position="231"/>
    </location>
</feature>
<keyword evidence="6 8" id="KW-0378">Hydrolase</keyword>
<protein>
    <recommendedName>
        <fullName evidence="8">Ribonuclease 3</fullName>
        <ecNumber evidence="8">3.1.26.3</ecNumber>
    </recommendedName>
    <alternativeName>
        <fullName evidence="8">Ribonuclease III</fullName>
        <shortName evidence="8">RNase III</shortName>
    </alternativeName>
</protein>
<comment type="subcellular location">
    <subcellularLocation>
        <location evidence="8">Cytoplasm</location>
    </subcellularLocation>
</comment>
<evidence type="ECO:0000256" key="4">
    <source>
        <dbReference type="ARBA" id="ARBA00022722"/>
    </source>
</evidence>
<dbReference type="CDD" id="cd10845">
    <property type="entry name" value="DSRM_RNAse_III_family"/>
    <property type="match status" value="1"/>
</dbReference>
<dbReference type="EC" id="3.1.26.3" evidence="8"/>
<dbReference type="GO" id="GO:0003725">
    <property type="term" value="F:double-stranded RNA binding"/>
    <property type="evidence" value="ECO:0007669"/>
    <property type="project" value="TreeGrafter"/>
</dbReference>
<keyword evidence="8" id="KW-0699">rRNA-binding</keyword>
<evidence type="ECO:0000256" key="5">
    <source>
        <dbReference type="ARBA" id="ARBA00022759"/>
    </source>
</evidence>
<dbReference type="InterPro" id="IPR014720">
    <property type="entry name" value="dsRBD_dom"/>
</dbReference>
<dbReference type="Proteomes" id="UP000002162">
    <property type="component" value="Chromosome"/>
</dbReference>
<dbReference type="GO" id="GO:0008033">
    <property type="term" value="P:tRNA processing"/>
    <property type="evidence" value="ECO:0007669"/>
    <property type="project" value="UniProtKB-KW"/>
</dbReference>
<reference evidence="11 12" key="1">
    <citation type="submission" date="2008-02" db="EMBL/GenBank/DDBJ databases">
        <title>Genome sequence of Ureaplasma parvum serovar 3.</title>
        <authorList>
            <person name="Methe B.A."/>
            <person name="Glass J."/>
            <person name="Waites K."/>
            <person name="Shrivastava S."/>
        </authorList>
    </citation>
    <scope>NUCLEOTIDE SEQUENCE [LARGE SCALE GENOMIC DNA]</scope>
    <source>
        <strain evidence="12">ATCC 27815 / 27 / NCTC 11736</strain>
    </source>
</reference>
<dbReference type="PROSITE" id="PS00517">
    <property type="entry name" value="RNASE_3_1"/>
    <property type="match status" value="1"/>
</dbReference>
<dbReference type="HOGENOM" id="CLU_000907_1_3_14"/>
<evidence type="ECO:0000259" key="10">
    <source>
        <dbReference type="PROSITE" id="PS50142"/>
    </source>
</evidence>
<dbReference type="PANTHER" id="PTHR11207">
    <property type="entry name" value="RIBONUCLEASE III"/>
    <property type="match status" value="1"/>
</dbReference>